<evidence type="ECO:0000259" key="1">
    <source>
        <dbReference type="Pfam" id="PF01979"/>
    </source>
</evidence>
<dbReference type="InterPro" id="IPR011059">
    <property type="entry name" value="Metal-dep_hydrolase_composite"/>
</dbReference>
<dbReference type="OrthoDB" id="9776488at2"/>
<dbReference type="SUPFAM" id="SSF51556">
    <property type="entry name" value="Metallo-dependent hydrolases"/>
    <property type="match status" value="1"/>
</dbReference>
<dbReference type="PANTHER" id="PTHR43135:SF3">
    <property type="entry name" value="ALPHA-D-RIBOSE 1-METHYLPHOSPHONATE 5-TRIPHOSPHATE DIPHOSPHATASE"/>
    <property type="match status" value="1"/>
</dbReference>
<feature type="domain" description="Amidohydrolase-related" evidence="1">
    <location>
        <begin position="291"/>
        <end position="381"/>
    </location>
</feature>
<dbReference type="RefSeq" id="WP_066666820.1">
    <property type="nucleotide sequence ID" value="NZ_LYVF01000062.1"/>
</dbReference>
<dbReference type="GO" id="GO:0019700">
    <property type="term" value="P:organic phosphonate catabolic process"/>
    <property type="evidence" value="ECO:0007669"/>
    <property type="project" value="InterPro"/>
</dbReference>
<name>A0A1B7LH12_9FIRM</name>
<dbReference type="STRING" id="1838280.A6M21_06025"/>
<protein>
    <submittedName>
        <fullName evidence="2">Alpha-D-ribose 1-methylphosphonate 5-triphosphate diphosphatase</fullName>
    </submittedName>
</protein>
<dbReference type="InterPro" id="IPR012696">
    <property type="entry name" value="PhnM"/>
</dbReference>
<sequence length="408" mass="44230">MNRTLLITNGRLVLPDRVLSGGEIRIENGIISRVGKQGQHRGKPPESLLDAEGGYVLPGLIDLHCDAIEKELEPRPEAFFDPVLAFSELEKKLAGQGITTMYHSFSFAGAEWGVRNDARAAAAIRQLADLTGYRSLIRNRVHLRFEITNRTGVDTAVSLLQENLVHLLSFMDHTPGQGQYPTLEDYRRYMEKTYHLPFDAVETIIAGKERGRLKADESIGMLSAAARTAGIPLASHDDDSMERVTLYRRYGATISEFPVNPAAARAASRYGNHVCVGAPNIVRGGSTGKGMPAVDAVAAGDARIICSDYYPPAMLQAVFKLAEAVMSLPEAVRLATLEPARAAGLQHLGSLAEGRRGDVIVVNTRGRVPVVTHTVVGGVLVYSINYRHSKIDNLTPEEQTTGLAGNGI</sequence>
<dbReference type="Proteomes" id="UP000078532">
    <property type="component" value="Unassembled WGS sequence"/>
</dbReference>
<evidence type="ECO:0000313" key="2">
    <source>
        <dbReference type="EMBL" id="OAT85473.1"/>
    </source>
</evidence>
<dbReference type="PANTHER" id="PTHR43135">
    <property type="entry name" value="ALPHA-D-RIBOSE 1-METHYLPHOSPHONATE 5-TRIPHOSPHATE DIPHOSPHATASE"/>
    <property type="match status" value="1"/>
</dbReference>
<keyword evidence="3" id="KW-1185">Reference proteome</keyword>
<dbReference type="PIRSF" id="PIRSF038971">
    <property type="entry name" value="PhnM"/>
    <property type="match status" value="1"/>
</dbReference>
<dbReference type="AlphaFoldDB" id="A0A1B7LH12"/>
<evidence type="ECO:0000313" key="3">
    <source>
        <dbReference type="Proteomes" id="UP000078532"/>
    </source>
</evidence>
<dbReference type="NCBIfam" id="NF011984">
    <property type="entry name" value="PRK15446.1-5"/>
    <property type="match status" value="1"/>
</dbReference>
<dbReference type="NCBIfam" id="NF011987">
    <property type="entry name" value="PRK15446.2-3"/>
    <property type="match status" value="1"/>
</dbReference>
<dbReference type="SUPFAM" id="SSF51338">
    <property type="entry name" value="Composite domain of metallo-dependent hydrolases"/>
    <property type="match status" value="1"/>
</dbReference>
<proteinExistence type="predicted"/>
<dbReference type="InterPro" id="IPR032466">
    <property type="entry name" value="Metal_Hydrolase"/>
</dbReference>
<gene>
    <name evidence="2" type="ORF">A6M21_06025</name>
</gene>
<dbReference type="Gene3D" id="2.30.40.10">
    <property type="entry name" value="Urease, subunit C, domain 1"/>
    <property type="match status" value="2"/>
</dbReference>
<dbReference type="GO" id="GO:0016810">
    <property type="term" value="F:hydrolase activity, acting on carbon-nitrogen (but not peptide) bonds"/>
    <property type="evidence" value="ECO:0007669"/>
    <property type="project" value="InterPro"/>
</dbReference>
<comment type="caution">
    <text evidence="2">The sequence shown here is derived from an EMBL/GenBank/DDBJ whole genome shotgun (WGS) entry which is preliminary data.</text>
</comment>
<dbReference type="InterPro" id="IPR051781">
    <property type="entry name" value="Metallo-dep_Hydrolase"/>
</dbReference>
<accession>A0A1B7LH12</accession>
<dbReference type="InterPro" id="IPR006680">
    <property type="entry name" value="Amidohydro-rel"/>
</dbReference>
<organism evidence="2 3">
    <name type="scientific">Desulfotomaculum copahuensis</name>
    <dbReference type="NCBI Taxonomy" id="1838280"/>
    <lineage>
        <taxon>Bacteria</taxon>
        <taxon>Bacillati</taxon>
        <taxon>Bacillota</taxon>
        <taxon>Clostridia</taxon>
        <taxon>Eubacteriales</taxon>
        <taxon>Desulfotomaculaceae</taxon>
        <taxon>Desulfotomaculum</taxon>
    </lineage>
</organism>
<reference evidence="2 3" key="1">
    <citation type="submission" date="2016-04" db="EMBL/GenBank/DDBJ databases">
        <authorList>
            <person name="Evans L.H."/>
            <person name="Alamgir A."/>
            <person name="Owens N."/>
            <person name="Weber N.D."/>
            <person name="Virtaneva K."/>
            <person name="Barbian K."/>
            <person name="Babar A."/>
            <person name="Rosenke K."/>
        </authorList>
    </citation>
    <scope>NUCLEOTIDE SEQUENCE [LARGE SCALE GENOMIC DNA]</scope>
    <source>
        <strain evidence="2 3">LMa1</strain>
    </source>
</reference>
<dbReference type="EMBL" id="LYVF01000062">
    <property type="protein sequence ID" value="OAT85473.1"/>
    <property type="molecule type" value="Genomic_DNA"/>
</dbReference>
<dbReference type="NCBIfam" id="NF011990">
    <property type="entry name" value="PRK15446.2-6"/>
    <property type="match status" value="1"/>
</dbReference>
<dbReference type="Pfam" id="PF01979">
    <property type="entry name" value="Amidohydro_1"/>
    <property type="match status" value="1"/>
</dbReference>